<evidence type="ECO:0000313" key="3">
    <source>
        <dbReference type="Proteomes" id="UP001642260"/>
    </source>
</evidence>
<dbReference type="Proteomes" id="UP001642260">
    <property type="component" value="Unassembled WGS sequence"/>
</dbReference>
<organism evidence="2 3">
    <name type="scientific">Eruca vesicaria subsp. sativa</name>
    <name type="common">Garden rocket</name>
    <name type="synonym">Eruca sativa</name>
    <dbReference type="NCBI Taxonomy" id="29727"/>
    <lineage>
        <taxon>Eukaryota</taxon>
        <taxon>Viridiplantae</taxon>
        <taxon>Streptophyta</taxon>
        <taxon>Embryophyta</taxon>
        <taxon>Tracheophyta</taxon>
        <taxon>Spermatophyta</taxon>
        <taxon>Magnoliopsida</taxon>
        <taxon>eudicotyledons</taxon>
        <taxon>Gunneridae</taxon>
        <taxon>Pentapetalae</taxon>
        <taxon>rosids</taxon>
        <taxon>malvids</taxon>
        <taxon>Brassicales</taxon>
        <taxon>Brassicaceae</taxon>
        <taxon>Brassiceae</taxon>
        <taxon>Eruca</taxon>
    </lineage>
</organism>
<keyword evidence="3" id="KW-1185">Reference proteome</keyword>
<accession>A0ABC8LW61</accession>
<evidence type="ECO:0000313" key="2">
    <source>
        <dbReference type="EMBL" id="CAH8387637.1"/>
    </source>
</evidence>
<dbReference type="InterPro" id="IPR038795">
    <property type="entry name" value="MED8_plant"/>
</dbReference>
<feature type="region of interest" description="Disordered" evidence="1">
    <location>
        <begin position="243"/>
        <end position="308"/>
    </location>
</feature>
<feature type="compositionally biased region" description="Low complexity" evidence="1">
    <location>
        <begin position="277"/>
        <end position="295"/>
    </location>
</feature>
<reference evidence="2 3" key="1">
    <citation type="submission" date="2022-03" db="EMBL/GenBank/DDBJ databases">
        <authorList>
            <person name="Macdonald S."/>
            <person name="Ahmed S."/>
            <person name="Newling K."/>
        </authorList>
    </citation>
    <scope>NUCLEOTIDE SEQUENCE [LARGE SCALE GENOMIC DNA]</scope>
</reference>
<protein>
    <recommendedName>
        <fullName evidence="4">Mediator of RNA polymerase II transcription subunit 8</fullName>
    </recommendedName>
</protein>
<dbReference type="PANTHER" id="PTHR35552:SF2">
    <property type="entry name" value="MEDIATOR OF RNA POLYMERASE II TRANSCRIPTION SUBUNIT 8"/>
    <property type="match status" value="1"/>
</dbReference>
<dbReference type="PANTHER" id="PTHR35552">
    <property type="entry name" value="MEDIATOR OF RNA POLYMERASE II TRANSCRIPTION SUBUNIT 8"/>
    <property type="match status" value="1"/>
</dbReference>
<feature type="compositionally biased region" description="Polar residues" evidence="1">
    <location>
        <begin position="243"/>
        <end position="261"/>
    </location>
</feature>
<sequence length="308" mass="33554">MERATQPPPVAEEQNQEAEQLQNLAYVKTQALSLMKTISRVLEEVSAYTETNTTPKWFPSSRLPPTHFILQLVSKNLVVFPKNVNAENASILPVMLSTKLLPEMETDNNVKREGLLQEVQSLPIATQIETLKERIGKIAEACESAAKEMADARKAYGFPPHSGLSMSPFPTMDKVQAAKILDQENMLRGSVNEGTGLMPPDQREITTSLPPHMVAALFDPGNNVASNNINSQEDLMQVSGTQLMESSAASSSGANFDTTGPTRHASPTLGDQMSNSSGMMQTQESQSEQQQQQQQGEGGRGHGNMQTN</sequence>
<comment type="caution">
    <text evidence="2">The sequence shown here is derived from an EMBL/GenBank/DDBJ whole genome shotgun (WGS) entry which is preliminary data.</text>
</comment>
<dbReference type="AlphaFoldDB" id="A0ABC8LW61"/>
<evidence type="ECO:0000256" key="1">
    <source>
        <dbReference type="SAM" id="MobiDB-lite"/>
    </source>
</evidence>
<evidence type="ECO:0008006" key="4">
    <source>
        <dbReference type="Google" id="ProtNLM"/>
    </source>
</evidence>
<proteinExistence type="predicted"/>
<gene>
    <name evidence="2" type="ORF">ERUC_LOCUS40120</name>
</gene>
<dbReference type="EMBL" id="CAKOAT010752931">
    <property type="protein sequence ID" value="CAH8387637.1"/>
    <property type="molecule type" value="Genomic_DNA"/>
</dbReference>
<name>A0ABC8LW61_ERUVS</name>